<proteinExistence type="predicted"/>
<evidence type="ECO:0000259" key="1">
    <source>
        <dbReference type="Pfam" id="PF11074"/>
    </source>
</evidence>
<dbReference type="KEGG" id="ruv:EC9_29520"/>
<dbReference type="Pfam" id="PF11074">
    <property type="entry name" value="DUF2779"/>
    <property type="match status" value="1"/>
</dbReference>
<gene>
    <name evidence="2" type="ORF">EC9_29520</name>
</gene>
<dbReference type="InterPro" id="IPR021301">
    <property type="entry name" value="DUF2779"/>
</dbReference>
<reference evidence="2 3" key="1">
    <citation type="submission" date="2019-02" db="EMBL/GenBank/DDBJ databases">
        <title>Deep-cultivation of Planctomycetes and their phenomic and genomic characterization uncovers novel biology.</title>
        <authorList>
            <person name="Wiegand S."/>
            <person name="Jogler M."/>
            <person name="Boedeker C."/>
            <person name="Pinto D."/>
            <person name="Vollmers J."/>
            <person name="Rivas-Marin E."/>
            <person name="Kohn T."/>
            <person name="Peeters S.H."/>
            <person name="Heuer A."/>
            <person name="Rast P."/>
            <person name="Oberbeckmann S."/>
            <person name="Bunk B."/>
            <person name="Jeske O."/>
            <person name="Meyerdierks A."/>
            <person name="Storesund J.E."/>
            <person name="Kallscheuer N."/>
            <person name="Luecker S."/>
            <person name="Lage O.M."/>
            <person name="Pohl T."/>
            <person name="Merkel B.J."/>
            <person name="Hornburger P."/>
            <person name="Mueller R.-W."/>
            <person name="Bruemmer F."/>
            <person name="Labrenz M."/>
            <person name="Spormann A.M."/>
            <person name="Op den Camp H."/>
            <person name="Overmann J."/>
            <person name="Amann R."/>
            <person name="Jetten M.S.M."/>
            <person name="Mascher T."/>
            <person name="Medema M.H."/>
            <person name="Devos D.P."/>
            <person name="Kaster A.-K."/>
            <person name="Ovreas L."/>
            <person name="Rohde M."/>
            <person name="Galperin M.Y."/>
            <person name="Jogler C."/>
        </authorList>
    </citation>
    <scope>NUCLEOTIDE SEQUENCE [LARGE SCALE GENOMIC DNA]</scope>
    <source>
        <strain evidence="2 3">EC9</strain>
    </source>
</reference>
<evidence type="ECO:0000313" key="2">
    <source>
        <dbReference type="EMBL" id="QDS88758.1"/>
    </source>
</evidence>
<feature type="domain" description="DUF2779" evidence="1">
    <location>
        <begin position="421"/>
        <end position="570"/>
    </location>
</feature>
<protein>
    <recommendedName>
        <fullName evidence="1">DUF2779 domain-containing protein</fullName>
    </recommendedName>
</protein>
<dbReference type="AlphaFoldDB" id="A0A517M1K5"/>
<accession>A0A517M1K5</accession>
<sequence length="700" mass="80640">MKLGKHSNLPSQAQSNRRIVQGSYRKALVIQRDNEALDDSIIENMELMTRYLTKSRFILGHGCPTKLFYTKKPEYANSREADEFLQSLAEGGMIVGELAKLYFPGGHDVSTLNYDTALEETSQLLLQNDVVIFEAAVAYENLFCRIDVLVKKGNELQLIEVKAKSIDGNDSDPFRGTRGGVLSDWKKYLLDVAFQRLIFQQAFPTFTVSSWLMCVDKTEECTVDGLHRLFKIESDGSRTSCVFVGDDPAGSICREILKRRRVDGHIDELCSDDFGGRDFEQYVRWLADNYSRDTKVTPEIGVHCRDCEFRCTQQQSDNDRQDGFRECWSEVLGWSDADFDRPTVFDLNNFRRAQEFIDQRRIALEDLTEDDLDFETDAKPGLHPKEMQRVRLNSLKSSSSNAFVDTEGLAEVSRTWRFPLHFIDFETAAPAVPLHRGLRPYQSLAFQFSHHTLGEDGSVSHTGQYLNSELGAFPNFDFLRNLKSSLDGDNGTIFRYAAHENTILNHIVEQLDEFGRHESDYEELRNFACSVSRPTRSHPNPWTVGDRDMVDLRELVARHYYHPRMRGSQSIKYVLPAVLTDSAFLQEKYSYPIYGYEVDSRSSQNFSRQTWIQFREDTVIDPYELLPAVFDDIDRETWNEFWTDEDIRGGGAAMAAYLRLQQETLPQGYRKKVEQGLLKYCELDTLAMVMIVESWRNHPR</sequence>
<dbReference type="EMBL" id="CP036261">
    <property type="protein sequence ID" value="QDS88758.1"/>
    <property type="molecule type" value="Genomic_DNA"/>
</dbReference>
<evidence type="ECO:0000313" key="3">
    <source>
        <dbReference type="Proteomes" id="UP000319557"/>
    </source>
</evidence>
<keyword evidence="3" id="KW-1185">Reference proteome</keyword>
<dbReference type="Proteomes" id="UP000319557">
    <property type="component" value="Chromosome"/>
</dbReference>
<organism evidence="2 3">
    <name type="scientific">Rosistilla ulvae</name>
    <dbReference type="NCBI Taxonomy" id="1930277"/>
    <lineage>
        <taxon>Bacteria</taxon>
        <taxon>Pseudomonadati</taxon>
        <taxon>Planctomycetota</taxon>
        <taxon>Planctomycetia</taxon>
        <taxon>Pirellulales</taxon>
        <taxon>Pirellulaceae</taxon>
        <taxon>Rosistilla</taxon>
    </lineage>
</organism>
<name>A0A517M1K5_9BACT</name>